<gene>
    <name evidence="1" type="ORF">HF394_01785</name>
</gene>
<reference evidence="2" key="2">
    <citation type="submission" date="2020-06" db="EMBL/GenBank/DDBJ databases">
        <title>Isolation of Planomicrobium glaciei.</title>
        <authorList>
            <person name="Malisova L."/>
            <person name="Safrankova R."/>
            <person name="Jakubu V."/>
            <person name="Spanelova P."/>
        </authorList>
    </citation>
    <scope>NUCLEOTIDE SEQUENCE [LARGE SCALE GENOMIC DNA]</scope>
    <source>
        <strain evidence="2">NRL-ATB46093</strain>
    </source>
</reference>
<dbReference type="SUPFAM" id="SSF56801">
    <property type="entry name" value="Acetyl-CoA synthetase-like"/>
    <property type="match status" value="1"/>
</dbReference>
<dbReference type="PANTHER" id="PTHR36932">
    <property type="entry name" value="CAPSULAR POLYSACCHARIDE BIOSYNTHESIS PROTEIN"/>
    <property type="match status" value="1"/>
</dbReference>
<dbReference type="InterPro" id="IPR053158">
    <property type="entry name" value="CapK_Type1_Caps_Biosynth"/>
</dbReference>
<dbReference type="GO" id="GO:0016874">
    <property type="term" value="F:ligase activity"/>
    <property type="evidence" value="ECO:0007669"/>
    <property type="project" value="UniProtKB-KW"/>
</dbReference>
<dbReference type="Gene3D" id="3.40.50.12780">
    <property type="entry name" value="N-terminal domain of ligase-like"/>
    <property type="match status" value="1"/>
</dbReference>
<protein>
    <submittedName>
        <fullName evidence="1">Phenylacetate--CoA ligase family protein</fullName>
    </submittedName>
</protein>
<dbReference type="EMBL" id="CP051177">
    <property type="protein sequence ID" value="QKX49409.1"/>
    <property type="molecule type" value="Genomic_DNA"/>
</dbReference>
<keyword evidence="1" id="KW-0436">Ligase</keyword>
<dbReference type="RefSeq" id="WP_036810505.1">
    <property type="nucleotide sequence ID" value="NZ_CP051177.1"/>
</dbReference>
<evidence type="ECO:0000313" key="1">
    <source>
        <dbReference type="EMBL" id="QKX49409.1"/>
    </source>
</evidence>
<keyword evidence="2" id="KW-1185">Reference proteome</keyword>
<dbReference type="InterPro" id="IPR042099">
    <property type="entry name" value="ANL_N_sf"/>
</dbReference>
<sequence>MRDFTMKIYDNSPIYFQNLLTSIEGYIETKKRYGHLYFKFLKKLGQRDYTDQAYEKEYQQQEMQKLIKHAYEESPFYRDLYKNIDLATIQSVEDLKKLPILEKEVVRNHIESMYTISEKSALVAYTLDSAGIPLKILFTKEDVQKHMAFLDFFKKQHGVINLEMKRATFSSDRFIPKRQQKKVFWRDNYSIKQRLYSSYYCIEPNAKEFVDNLDSYKPDFIDGVPSAIYEVAKYINRNNIILSFKPIAIFSTAETLSPAYRKEIEEAFDCPLRYHYASLEGAPFITECIKGKLHYNLSSGVIETTEDQEMIITCFNTYGTPLIRYNLGERIELLQDEKLCECGNSHPVLKELKSKKDDYLQSKSKGKFTALYMSMASSKFSGSIRKIQFIQNSRDVIDVMVEAAEGYTNAVTANIHEEMEYIFGKDMRFNIRIVEEIPPHANNKFKLIINNVN</sequence>
<dbReference type="PANTHER" id="PTHR36932:SF1">
    <property type="entry name" value="CAPSULAR POLYSACCHARIDE BIOSYNTHESIS PROTEIN"/>
    <property type="match status" value="1"/>
</dbReference>
<name>A0A7H8Q647_9BACL</name>
<reference evidence="1 2" key="1">
    <citation type="submission" date="2020-04" db="EMBL/GenBank/DDBJ databases">
        <authorList>
            <person name="Pajer P."/>
            <person name="Broz P."/>
        </authorList>
    </citation>
    <scope>NUCLEOTIDE SEQUENCE [LARGE SCALE GENOMIC DNA]</scope>
    <source>
        <strain evidence="2">NRL-ATB46093</strain>
    </source>
</reference>
<proteinExistence type="predicted"/>
<evidence type="ECO:0000313" key="2">
    <source>
        <dbReference type="Proteomes" id="UP000509222"/>
    </source>
</evidence>
<dbReference type="AlphaFoldDB" id="A0A7H8Q647"/>
<dbReference type="Proteomes" id="UP000509222">
    <property type="component" value="Chromosome"/>
</dbReference>
<accession>A0A7H8Q647</accession>
<organism evidence="1 2">
    <name type="scientific">Planococcus glaciei</name>
    <dbReference type="NCBI Taxonomy" id="459472"/>
    <lineage>
        <taxon>Bacteria</taxon>
        <taxon>Bacillati</taxon>
        <taxon>Bacillota</taxon>
        <taxon>Bacilli</taxon>
        <taxon>Bacillales</taxon>
        <taxon>Caryophanaceae</taxon>
        <taxon>Planococcus</taxon>
    </lineage>
</organism>